<protein>
    <submittedName>
        <fullName evidence="1">Xaa-Pro dipeptidase</fullName>
    </submittedName>
</protein>
<sequence length="355" mass="40181">MAIEELYQVLKENHLDACLIVKKANVRYISGYHGEDAYLLILPSKHYLFTDARYIEQANQETRGFEIINWRTPGRTLGDSIKEIIEKEQLKVIGFEDTSVTVAMFNDLIKKITCELVPLDQKVDSLRVIKRPDGIANLRAACDIACRAFNRILEDIQVGMTEKEIAAKLAAYMVFEGADTQPYGNIVISGPNTSLLHGIPSNRAIQYGDFVLLDFGCQFNGYLSDMTRTVVVGQANEQQREVYELEKEMVRLSEEAMRAGIPVTDIYQQSINPIKGTPYFDYHYWNIGHAIGLELHELPHIRADSKAVLKENQVLTIEPGIYIPNWGGVRIEDQVVITADGIDNMIYLSHDLIEL</sequence>
<dbReference type="Pfam" id="PF01321">
    <property type="entry name" value="Creatinase_N"/>
    <property type="match status" value="1"/>
</dbReference>
<keyword evidence="2" id="KW-1185">Reference proteome</keyword>
<dbReference type="Proteomes" id="UP000188246">
    <property type="component" value="Chromosome"/>
</dbReference>
<dbReference type="GO" id="GO:0004177">
    <property type="term" value="F:aminopeptidase activity"/>
    <property type="evidence" value="ECO:0007669"/>
    <property type="project" value="UniProtKB-ARBA"/>
</dbReference>
<dbReference type="PANTHER" id="PTHR46112">
    <property type="entry name" value="AMINOPEPTIDASE"/>
    <property type="match status" value="1"/>
</dbReference>
<dbReference type="InterPro" id="IPR001714">
    <property type="entry name" value="Pept_M24_MAP"/>
</dbReference>
<dbReference type="PRINTS" id="PR00599">
    <property type="entry name" value="MAPEPTIDASE"/>
</dbReference>
<dbReference type="EMBL" id="CP019609">
    <property type="protein sequence ID" value="AQP52984.1"/>
    <property type="molecule type" value="Genomic_DNA"/>
</dbReference>
<name>A0A1Q2D3M3_9ENTE</name>
<reference evidence="1 2" key="1">
    <citation type="journal article" date="2010" name="Int. J. Syst. Evol. Microbiol.">
        <title>Vagococcus penaei sp. nov., isolated from spoilage microbiota of cooked shrimp (Penaeus vannamei).</title>
        <authorList>
            <person name="Jaffres E."/>
            <person name="Prevost H."/>
            <person name="Rossero A."/>
            <person name="Joffraud J.J."/>
            <person name="Dousset X."/>
        </authorList>
    </citation>
    <scope>NUCLEOTIDE SEQUENCE [LARGE SCALE GENOMIC DNA]</scope>
    <source>
        <strain evidence="1 2">CD276</strain>
    </source>
</reference>
<dbReference type="InterPro" id="IPR050659">
    <property type="entry name" value="Peptidase_M24B"/>
</dbReference>
<dbReference type="Gene3D" id="3.90.230.10">
    <property type="entry name" value="Creatinase/methionine aminopeptidase superfamily"/>
    <property type="match status" value="1"/>
</dbReference>
<dbReference type="STRING" id="633807.BW732_01260"/>
<evidence type="ECO:0000313" key="1">
    <source>
        <dbReference type="EMBL" id="AQP52984.1"/>
    </source>
</evidence>
<accession>A0A1Q2D3M3</accession>
<dbReference type="SUPFAM" id="SSF53092">
    <property type="entry name" value="Creatinase/prolidase N-terminal domain"/>
    <property type="match status" value="1"/>
</dbReference>
<dbReference type="RefSeq" id="WP_077275081.1">
    <property type="nucleotide sequence ID" value="NZ_CP019609.1"/>
</dbReference>
<dbReference type="AlphaFoldDB" id="A0A1Q2D3M3"/>
<dbReference type="Gene3D" id="3.40.350.10">
    <property type="entry name" value="Creatinase/prolidase N-terminal domain"/>
    <property type="match status" value="1"/>
</dbReference>
<dbReference type="SUPFAM" id="SSF55920">
    <property type="entry name" value="Creatinase/aminopeptidase"/>
    <property type="match status" value="1"/>
</dbReference>
<evidence type="ECO:0000313" key="2">
    <source>
        <dbReference type="Proteomes" id="UP000188246"/>
    </source>
</evidence>
<dbReference type="Pfam" id="PF00557">
    <property type="entry name" value="Peptidase_M24"/>
    <property type="match status" value="1"/>
</dbReference>
<dbReference type="PANTHER" id="PTHR46112:SF3">
    <property type="entry name" value="AMINOPEPTIDASE YPDF"/>
    <property type="match status" value="1"/>
</dbReference>
<proteinExistence type="predicted"/>
<dbReference type="InterPro" id="IPR036005">
    <property type="entry name" value="Creatinase/aminopeptidase-like"/>
</dbReference>
<dbReference type="InterPro" id="IPR000587">
    <property type="entry name" value="Creatinase_N"/>
</dbReference>
<dbReference type="KEGG" id="vpi:BW732_01260"/>
<dbReference type="GO" id="GO:0008235">
    <property type="term" value="F:metalloexopeptidase activity"/>
    <property type="evidence" value="ECO:0007669"/>
    <property type="project" value="UniProtKB-ARBA"/>
</dbReference>
<dbReference type="InterPro" id="IPR000994">
    <property type="entry name" value="Pept_M24"/>
</dbReference>
<dbReference type="OrthoDB" id="9806388at2"/>
<gene>
    <name evidence="1" type="ORF">BW732_01260</name>
</gene>
<organism evidence="1 2">
    <name type="scientific">Vagococcus penaei</name>
    <dbReference type="NCBI Taxonomy" id="633807"/>
    <lineage>
        <taxon>Bacteria</taxon>
        <taxon>Bacillati</taxon>
        <taxon>Bacillota</taxon>
        <taxon>Bacilli</taxon>
        <taxon>Lactobacillales</taxon>
        <taxon>Enterococcaceae</taxon>
        <taxon>Vagococcus</taxon>
    </lineage>
</organism>
<dbReference type="InterPro" id="IPR029149">
    <property type="entry name" value="Creatin/AminoP/Spt16_N"/>
</dbReference>